<evidence type="ECO:0000313" key="2">
    <source>
        <dbReference type="Proteomes" id="UP000828048"/>
    </source>
</evidence>
<dbReference type="Proteomes" id="UP000828048">
    <property type="component" value="Chromosome 5"/>
</dbReference>
<protein>
    <submittedName>
        <fullName evidence="1">Uncharacterized protein</fullName>
    </submittedName>
</protein>
<accession>A0ACB7Y204</accession>
<dbReference type="EMBL" id="CM037155">
    <property type="protein sequence ID" value="KAH7847584.1"/>
    <property type="molecule type" value="Genomic_DNA"/>
</dbReference>
<reference evidence="1 2" key="1">
    <citation type="journal article" date="2021" name="Hortic Res">
        <title>High-quality reference genome and annotation aids understanding of berry development for evergreen blueberry (Vaccinium darrowii).</title>
        <authorList>
            <person name="Yu J."/>
            <person name="Hulse-Kemp A.M."/>
            <person name="Babiker E."/>
            <person name="Staton M."/>
        </authorList>
    </citation>
    <scope>NUCLEOTIDE SEQUENCE [LARGE SCALE GENOMIC DNA]</scope>
    <source>
        <strain evidence="2">cv. NJ 8807/NJ 8810</strain>
        <tissue evidence="1">Young leaf</tissue>
    </source>
</reference>
<organism evidence="1 2">
    <name type="scientific">Vaccinium darrowii</name>
    <dbReference type="NCBI Taxonomy" id="229202"/>
    <lineage>
        <taxon>Eukaryota</taxon>
        <taxon>Viridiplantae</taxon>
        <taxon>Streptophyta</taxon>
        <taxon>Embryophyta</taxon>
        <taxon>Tracheophyta</taxon>
        <taxon>Spermatophyta</taxon>
        <taxon>Magnoliopsida</taxon>
        <taxon>eudicotyledons</taxon>
        <taxon>Gunneridae</taxon>
        <taxon>Pentapetalae</taxon>
        <taxon>asterids</taxon>
        <taxon>Ericales</taxon>
        <taxon>Ericaceae</taxon>
        <taxon>Vaccinioideae</taxon>
        <taxon>Vaccinieae</taxon>
        <taxon>Vaccinium</taxon>
    </lineage>
</organism>
<proteinExistence type="predicted"/>
<sequence>MKVPQGGWVSLVLSFIFMVIMFVWHYRTHKKYNFDLHNKVPLRCLLGLGPSVGIVRVPGIGLVYSELATGVPAIFSHFVTNLPAFHSVLVFVYVKSISVPYVSPEERFLIGRICRRPYRMYWCIIRYAYKDIQRDDGDFENQLIQSIAVFIQMEAVEPTLSSSDSACLMGGWPSLTLQSLRSSYDQEIPQTRRRQVRFQLPPNPAMDPSVREELLDLIGAKEPGVANIMGHSYVKARRSSSLLKMLVIDIICSFLRKNCRGPSVALNIPHISLIEVGMTYYV</sequence>
<keyword evidence="2" id="KW-1185">Reference proteome</keyword>
<gene>
    <name evidence="1" type="ORF">Vadar_027807</name>
</gene>
<evidence type="ECO:0000313" key="1">
    <source>
        <dbReference type="EMBL" id="KAH7847584.1"/>
    </source>
</evidence>
<name>A0ACB7Y204_9ERIC</name>
<comment type="caution">
    <text evidence="1">The sequence shown here is derived from an EMBL/GenBank/DDBJ whole genome shotgun (WGS) entry which is preliminary data.</text>
</comment>